<reference evidence="3 4" key="1">
    <citation type="submission" date="2021-01" db="EMBL/GenBank/DDBJ databases">
        <title>FDA dAtabase for Regulatory Grade micrObial Sequences (FDA-ARGOS): Supporting development and validation of Infectious Disease Dx tests.</title>
        <authorList>
            <person name="Nelson B."/>
            <person name="Plummer A."/>
            <person name="Tallon L."/>
            <person name="Sadzewicz L."/>
            <person name="Zhao X."/>
            <person name="Boylan J."/>
            <person name="Ott S."/>
            <person name="Bowen H."/>
            <person name="Vavikolanu K."/>
            <person name="Mehta A."/>
            <person name="Aluvathingal J."/>
            <person name="Nadendla S."/>
            <person name="Myers T."/>
            <person name="Yan Y."/>
            <person name="Sichtig H."/>
        </authorList>
    </citation>
    <scope>NUCLEOTIDE SEQUENCE [LARGE SCALE GENOMIC DNA]</scope>
    <source>
        <strain evidence="3 4">FDAARGOS_1161</strain>
    </source>
</reference>
<accession>A0A974NNX5</accession>
<dbReference type="AlphaFoldDB" id="A0A974NNX5"/>
<gene>
    <name evidence="3" type="ORF">I6J18_05585</name>
</gene>
<dbReference type="Proteomes" id="UP000595254">
    <property type="component" value="Chromosome"/>
</dbReference>
<dbReference type="PANTHER" id="PTHR31750">
    <property type="entry name" value="PROTEIN STAY-GREEN 1, CHLOROPLASTIC-RELATED"/>
    <property type="match status" value="1"/>
</dbReference>
<organism evidence="3 4">
    <name type="scientific">Peribacillus psychrosaccharolyticus</name>
    <name type="common">Bacillus psychrosaccharolyticus</name>
    <dbReference type="NCBI Taxonomy" id="1407"/>
    <lineage>
        <taxon>Bacteria</taxon>
        <taxon>Bacillati</taxon>
        <taxon>Bacillota</taxon>
        <taxon>Bacilli</taxon>
        <taxon>Bacillales</taxon>
        <taxon>Bacillaceae</taxon>
        <taxon>Peribacillus</taxon>
    </lineage>
</organism>
<sequence>MSILDLEKLVITYMPPVTFSHPAEGRKYTVTHDDQSGIINVAIGRHYDQYQINPTMRDEVLAEWKPDRGQYTLLVTVHVSDGEYDANHAKIRYMIFQRELPLALQAIMHADTPFLGYYPWLLNSPISAEFTSIYPEYNQTLDYGTPRQYL</sequence>
<dbReference type="InterPro" id="IPR024438">
    <property type="entry name" value="Staygreen"/>
</dbReference>
<dbReference type="PANTHER" id="PTHR31750:SF4">
    <property type="entry name" value="LP06106P"/>
    <property type="match status" value="1"/>
</dbReference>
<name>A0A974NNX5_PERPY</name>
<protein>
    <submittedName>
        <fullName evidence="3">Staygreen family protein</fullName>
    </submittedName>
</protein>
<dbReference type="KEGG" id="ppsr:I6J18_05585"/>
<dbReference type="RefSeq" id="WP_040373082.1">
    <property type="nucleotide sequence ID" value="NZ_CP068053.1"/>
</dbReference>
<dbReference type="EMBL" id="CP068053">
    <property type="protein sequence ID" value="QQT01340.1"/>
    <property type="molecule type" value="Genomic_DNA"/>
</dbReference>
<feature type="domain" description="Staygreen protein" evidence="2">
    <location>
        <begin position="4"/>
        <end position="149"/>
    </location>
</feature>
<keyword evidence="4" id="KW-1185">Reference proteome</keyword>
<proteinExistence type="predicted"/>
<evidence type="ECO:0000313" key="3">
    <source>
        <dbReference type="EMBL" id="QQT01340.1"/>
    </source>
</evidence>
<dbReference type="Pfam" id="PF12638">
    <property type="entry name" value="Staygreen"/>
    <property type="match status" value="1"/>
</dbReference>
<evidence type="ECO:0000259" key="2">
    <source>
        <dbReference type="Pfam" id="PF12638"/>
    </source>
</evidence>
<keyword evidence="1" id="KW-0809">Transit peptide</keyword>
<evidence type="ECO:0000313" key="4">
    <source>
        <dbReference type="Proteomes" id="UP000595254"/>
    </source>
</evidence>
<evidence type="ECO:0000256" key="1">
    <source>
        <dbReference type="ARBA" id="ARBA00022946"/>
    </source>
</evidence>